<name>A0A653G1G4_9CAUD</name>
<organism evidence="1 2">
    <name type="scientific">Escherichia phage VpaE1_ev78</name>
    <dbReference type="NCBI Taxonomy" id="2695838"/>
    <lineage>
        <taxon>Viruses</taxon>
        <taxon>Duplodnaviria</taxon>
        <taxon>Heunggongvirae</taxon>
        <taxon>Uroviricota</taxon>
        <taxon>Caudoviricetes</taxon>
        <taxon>Andersonviridae</taxon>
        <taxon>Ounavirinae</taxon>
        <taxon>Felixounavirus</taxon>
        <taxon>Felixounavirus ev78</taxon>
    </lineage>
</organism>
<dbReference type="EMBL" id="LR597663">
    <property type="protein sequence ID" value="VUF57035.1"/>
    <property type="molecule type" value="Genomic_DNA"/>
</dbReference>
<protein>
    <submittedName>
        <fullName evidence="1">Phage protein</fullName>
    </submittedName>
</protein>
<reference evidence="2" key="1">
    <citation type="submission" date="2019-06" db="EMBL/GenBank/DDBJ databases">
        <authorList>
            <person name="Petit M.-A."/>
            <person name="Lossouarn J."/>
        </authorList>
    </citation>
    <scope>NUCLEOTIDE SEQUENCE [LARGE SCALE GENOMIC DNA]</scope>
</reference>
<accession>A0A653G1G4</accession>
<evidence type="ECO:0000313" key="1">
    <source>
        <dbReference type="EMBL" id="VUF57035.1"/>
    </source>
</evidence>
<evidence type="ECO:0000313" key="2">
    <source>
        <dbReference type="Proteomes" id="UP000423682"/>
    </source>
</evidence>
<dbReference type="Proteomes" id="UP000423682">
    <property type="component" value="Chromosome"/>
</dbReference>
<sequence length="261" mass="30214">MYLSNLKRSVAMSVLRLSFDERQEFIDSHKYDPSNSNHMVLWNRDNFRERALVRYYPHYTIDNLYEWCVVKNTIATLNNLCRYTGKQTFTLGHHKPVTKGGEHHCANWFIQTKADNQKQGDSLLSIPKMTYEEQEKYIKNNMPDVLDNNYTDLAISLLLKFETVYRQLIMVKEKWEILPLVSEGGNGCEMYMIRGHVPEPIALEMVNNFTDGSYKDLGEPTVKQQWVKPVPDSTGNCSVLYHVVDPAKCKSAMAVTNVTFD</sequence>
<keyword evidence="2" id="KW-1185">Reference proteome</keyword>
<proteinExistence type="predicted"/>